<keyword evidence="2" id="KW-1185">Reference proteome</keyword>
<proteinExistence type="predicted"/>
<protein>
    <submittedName>
        <fullName evidence="1">Uncharacterized protein</fullName>
    </submittedName>
</protein>
<evidence type="ECO:0000313" key="1">
    <source>
        <dbReference type="EMBL" id="KAK7303138.1"/>
    </source>
</evidence>
<name>A0AAN9PMD4_CLITE</name>
<accession>A0AAN9PMD4</accession>
<dbReference type="EMBL" id="JAYKXN010000003">
    <property type="protein sequence ID" value="KAK7303138.1"/>
    <property type="molecule type" value="Genomic_DNA"/>
</dbReference>
<organism evidence="1 2">
    <name type="scientific">Clitoria ternatea</name>
    <name type="common">Butterfly pea</name>
    <dbReference type="NCBI Taxonomy" id="43366"/>
    <lineage>
        <taxon>Eukaryota</taxon>
        <taxon>Viridiplantae</taxon>
        <taxon>Streptophyta</taxon>
        <taxon>Embryophyta</taxon>
        <taxon>Tracheophyta</taxon>
        <taxon>Spermatophyta</taxon>
        <taxon>Magnoliopsida</taxon>
        <taxon>eudicotyledons</taxon>
        <taxon>Gunneridae</taxon>
        <taxon>Pentapetalae</taxon>
        <taxon>rosids</taxon>
        <taxon>fabids</taxon>
        <taxon>Fabales</taxon>
        <taxon>Fabaceae</taxon>
        <taxon>Papilionoideae</taxon>
        <taxon>50 kb inversion clade</taxon>
        <taxon>NPAAA clade</taxon>
        <taxon>indigoferoid/millettioid clade</taxon>
        <taxon>Phaseoleae</taxon>
        <taxon>Clitoria</taxon>
    </lineage>
</organism>
<dbReference type="AlphaFoldDB" id="A0AAN9PMD4"/>
<comment type="caution">
    <text evidence="1">The sequence shown here is derived from an EMBL/GenBank/DDBJ whole genome shotgun (WGS) entry which is preliminary data.</text>
</comment>
<reference evidence="1 2" key="1">
    <citation type="submission" date="2024-01" db="EMBL/GenBank/DDBJ databases">
        <title>The genomes of 5 underutilized Papilionoideae crops provide insights into root nodulation and disease resistance.</title>
        <authorList>
            <person name="Yuan L."/>
        </authorList>
    </citation>
    <scope>NUCLEOTIDE SEQUENCE [LARGE SCALE GENOMIC DNA]</scope>
    <source>
        <strain evidence="1">LY-2023</strain>
        <tissue evidence="1">Leaf</tissue>
    </source>
</reference>
<evidence type="ECO:0000313" key="2">
    <source>
        <dbReference type="Proteomes" id="UP001359559"/>
    </source>
</evidence>
<gene>
    <name evidence="1" type="ORF">RJT34_14039</name>
</gene>
<dbReference type="Proteomes" id="UP001359559">
    <property type="component" value="Unassembled WGS sequence"/>
</dbReference>
<sequence length="106" mass="12216">MKPLPYHYMSQMVPLRRLDSKVDAALGFCRQVMQMLESLDRKVETNVGMSNTMFQLMQEKEARDSKLVEMVESLREMVTFIKSVLRFKLGVAPTDVLSENGEERGN</sequence>